<comment type="subcellular location">
    <subcellularLocation>
        <location evidence="1">Membrane</location>
        <topology evidence="1">Multi-pass membrane protein</topology>
    </subcellularLocation>
</comment>
<evidence type="ECO:0000259" key="7">
    <source>
        <dbReference type="Pfam" id="PF05140"/>
    </source>
</evidence>
<evidence type="ECO:0000256" key="4">
    <source>
        <dbReference type="ARBA" id="ARBA00022989"/>
    </source>
</evidence>
<evidence type="ECO:0000256" key="3">
    <source>
        <dbReference type="ARBA" id="ARBA00022748"/>
    </source>
</evidence>
<dbReference type="eggNOG" id="COG1333">
    <property type="taxonomic scope" value="Bacteria"/>
</dbReference>
<evidence type="ECO:0000256" key="2">
    <source>
        <dbReference type="ARBA" id="ARBA00022692"/>
    </source>
</evidence>
<dbReference type="GO" id="GO:0017004">
    <property type="term" value="P:cytochrome complex assembly"/>
    <property type="evidence" value="ECO:0007669"/>
    <property type="project" value="UniProtKB-KW"/>
</dbReference>
<gene>
    <name evidence="8" type="ordered locus">Geob_1427</name>
</gene>
<dbReference type="OrthoDB" id="9770923at2"/>
<sequence length="455" mass="50407">MTTNNRGFAQTLWDFFCSLKLSIFLLIGLALTSIIGTVIPQVPVPQEYLQTITPFKMQLYEKLGFFDMYHSWWFILLLYLLTVNLIACSIKRLPRVWKIVSEPTLVMDEGFERSLSHTHEIKVPGSAPALKDKMAAFLKAEFAEPTVTEAGGEYHLFAQKSPYCRLGVYVVHLSIIIIFIGALIGSFFGYKAYVNIAEGTGVDSVESRSGKNIPLGFSVRCEKFAVSFYDTGAPKEFKSILTVLENDKPVPGYENVKVIVNDPLTYKGITFYQSSYGAAGDTLYRFSVRSRNGGQPVPLIAHEEDRVPLPDGGFMQIIGVAPEVGSDFPGCSGPGAKLEITRPNGKKEYAIVLLNPACRDFDEKRGSDLIFTFDGKDEKFYTGLQVAKDPGVWVVWLGCSLMVVGICMAFFMSHKRIWIRVANGRVTLGGTASKNPAGFELLFQELAAKLDSSIK</sequence>
<keyword evidence="9" id="KW-1185">Reference proteome</keyword>
<feature type="transmembrane region" description="Helical" evidence="6">
    <location>
        <begin position="393"/>
        <end position="412"/>
    </location>
</feature>
<feature type="domain" description="ResB-like" evidence="7">
    <location>
        <begin position="362"/>
        <end position="441"/>
    </location>
</feature>
<dbReference type="Proteomes" id="UP000007721">
    <property type="component" value="Chromosome"/>
</dbReference>
<dbReference type="KEGG" id="geo:Geob_1427"/>
<dbReference type="RefSeq" id="WP_012646516.1">
    <property type="nucleotide sequence ID" value="NC_011979.1"/>
</dbReference>
<dbReference type="PANTHER" id="PTHR31566">
    <property type="entry name" value="CYTOCHROME C BIOGENESIS PROTEIN CCS1, CHLOROPLASTIC"/>
    <property type="match status" value="1"/>
</dbReference>
<dbReference type="STRING" id="316067.Geob_1427"/>
<dbReference type="Pfam" id="PF05140">
    <property type="entry name" value="ResB"/>
    <property type="match status" value="2"/>
</dbReference>
<dbReference type="InterPro" id="IPR023494">
    <property type="entry name" value="Cyt_c_bgen_Ccs1/CcsB/ResB"/>
</dbReference>
<dbReference type="AlphaFoldDB" id="B9M4R1"/>
<keyword evidence="4 6" id="KW-1133">Transmembrane helix</keyword>
<evidence type="ECO:0000256" key="5">
    <source>
        <dbReference type="ARBA" id="ARBA00023136"/>
    </source>
</evidence>
<dbReference type="PANTHER" id="PTHR31566:SF0">
    <property type="entry name" value="CYTOCHROME C BIOGENESIS PROTEIN CCS1, CHLOROPLASTIC"/>
    <property type="match status" value="1"/>
</dbReference>
<evidence type="ECO:0000313" key="8">
    <source>
        <dbReference type="EMBL" id="ACM19787.1"/>
    </source>
</evidence>
<keyword evidence="5 6" id="KW-0472">Membrane</keyword>
<organism evidence="8 9">
    <name type="scientific">Geotalea daltonii (strain DSM 22248 / JCM 15807 / FRC-32)</name>
    <name type="common">Geobacter daltonii</name>
    <dbReference type="NCBI Taxonomy" id="316067"/>
    <lineage>
        <taxon>Bacteria</taxon>
        <taxon>Pseudomonadati</taxon>
        <taxon>Thermodesulfobacteriota</taxon>
        <taxon>Desulfuromonadia</taxon>
        <taxon>Geobacterales</taxon>
        <taxon>Geobacteraceae</taxon>
        <taxon>Geotalea</taxon>
    </lineage>
</organism>
<keyword evidence="3" id="KW-0201">Cytochrome c-type biogenesis</keyword>
<dbReference type="EMBL" id="CP001390">
    <property type="protein sequence ID" value="ACM19787.1"/>
    <property type="molecule type" value="Genomic_DNA"/>
</dbReference>
<feature type="transmembrane region" description="Helical" evidence="6">
    <location>
        <begin position="12"/>
        <end position="39"/>
    </location>
</feature>
<protein>
    <submittedName>
        <fullName evidence="8">ResB-like family cytochrome c biogenesis protein</fullName>
    </submittedName>
</protein>
<accession>B9M4R1</accession>
<evidence type="ECO:0000313" key="9">
    <source>
        <dbReference type="Proteomes" id="UP000007721"/>
    </source>
</evidence>
<proteinExistence type="predicted"/>
<dbReference type="GO" id="GO:0016020">
    <property type="term" value="C:membrane"/>
    <property type="evidence" value="ECO:0007669"/>
    <property type="project" value="UniProtKB-SubCell"/>
</dbReference>
<dbReference type="HOGENOM" id="CLU_034630_1_0_7"/>
<keyword evidence="2 6" id="KW-0812">Transmembrane</keyword>
<feature type="domain" description="ResB-like" evidence="7">
    <location>
        <begin position="19"/>
        <end position="348"/>
    </location>
</feature>
<feature type="transmembrane region" description="Helical" evidence="6">
    <location>
        <begin position="166"/>
        <end position="190"/>
    </location>
</feature>
<feature type="transmembrane region" description="Helical" evidence="6">
    <location>
        <begin position="72"/>
        <end position="90"/>
    </location>
</feature>
<evidence type="ECO:0000256" key="1">
    <source>
        <dbReference type="ARBA" id="ARBA00004141"/>
    </source>
</evidence>
<dbReference type="InterPro" id="IPR007816">
    <property type="entry name" value="ResB-like_domain"/>
</dbReference>
<reference evidence="8 9" key="1">
    <citation type="submission" date="2009-01" db="EMBL/GenBank/DDBJ databases">
        <title>Complete sequence of Geobacter sp. FRC-32.</title>
        <authorList>
            <consortium name="US DOE Joint Genome Institute"/>
            <person name="Lucas S."/>
            <person name="Copeland A."/>
            <person name="Lapidus A."/>
            <person name="Glavina del Rio T."/>
            <person name="Dalin E."/>
            <person name="Tice H."/>
            <person name="Bruce D."/>
            <person name="Goodwin L."/>
            <person name="Pitluck S."/>
            <person name="Saunders E."/>
            <person name="Brettin T."/>
            <person name="Detter J.C."/>
            <person name="Han C."/>
            <person name="Larimer F."/>
            <person name="Land M."/>
            <person name="Hauser L."/>
            <person name="Kyrpides N."/>
            <person name="Ovchinnikova G."/>
            <person name="Kostka J."/>
            <person name="Richardson P."/>
        </authorList>
    </citation>
    <scope>NUCLEOTIDE SEQUENCE [LARGE SCALE GENOMIC DNA]</scope>
    <source>
        <strain evidence="9">DSM 22248 / JCM 15807 / FRC-32</strain>
    </source>
</reference>
<name>B9M4R1_GEODF</name>
<evidence type="ECO:0000256" key="6">
    <source>
        <dbReference type="SAM" id="Phobius"/>
    </source>
</evidence>